<evidence type="ECO:0000256" key="1">
    <source>
        <dbReference type="SAM" id="MobiDB-lite"/>
    </source>
</evidence>
<dbReference type="PANTHER" id="PTHR33116">
    <property type="entry name" value="REVERSE TRANSCRIPTASE ZINC-BINDING DOMAIN-CONTAINING PROTEIN-RELATED-RELATED"/>
    <property type="match status" value="1"/>
</dbReference>
<comment type="caution">
    <text evidence="2">The sequence shown here is derived from an EMBL/GenBank/DDBJ whole genome shotgun (WGS) entry which is preliminary data.</text>
</comment>
<dbReference type="Proteomes" id="UP001633002">
    <property type="component" value="Unassembled WGS sequence"/>
</dbReference>
<evidence type="ECO:0000313" key="2">
    <source>
        <dbReference type="EMBL" id="KAL3696459.1"/>
    </source>
</evidence>
<feature type="region of interest" description="Disordered" evidence="1">
    <location>
        <begin position="526"/>
        <end position="584"/>
    </location>
</feature>
<organism evidence="2 3">
    <name type="scientific">Riccia sorocarpa</name>
    <dbReference type="NCBI Taxonomy" id="122646"/>
    <lineage>
        <taxon>Eukaryota</taxon>
        <taxon>Viridiplantae</taxon>
        <taxon>Streptophyta</taxon>
        <taxon>Embryophyta</taxon>
        <taxon>Marchantiophyta</taxon>
        <taxon>Marchantiopsida</taxon>
        <taxon>Marchantiidae</taxon>
        <taxon>Marchantiales</taxon>
        <taxon>Ricciaceae</taxon>
        <taxon>Riccia</taxon>
    </lineage>
</organism>
<gene>
    <name evidence="2" type="ORF">R1sor_010535</name>
</gene>
<dbReference type="EMBL" id="JBJQOH010000002">
    <property type="protein sequence ID" value="KAL3696459.1"/>
    <property type="molecule type" value="Genomic_DNA"/>
</dbReference>
<evidence type="ECO:0008006" key="4">
    <source>
        <dbReference type="Google" id="ProtNLM"/>
    </source>
</evidence>
<proteinExistence type="predicted"/>
<sequence>MAMLKQAQVRGQVEGLELGDSRQMLEALFADDTGLILSAEEENWNRATAVVKKFELLSGAKLNVAKSLVVPIGEFLWGRTAEGASKKALVSWEKICRMKEVGGLGLVYFELQARSLKMRLVTKLLENEDLDWVHIAKTILTWKILDTRSRSNEIGRPVQETLILGNQMRLGDTPTLAKILEGWWAARPHLSLNDGAPLPGGIRIEQGLTLLADKYKLQQNEIGSYSSLCLKAGMEYLDDIQDEGLEMLTGLELNSGRMPHNTVAYGPISRFYGLVADQLRGRRSSQVSMADSNLWVWIKDSKSLQGWSHTTREWRWLLQNIKTFETKLNGRWEVNWSDERWSNLWTKLWGGGLFLRDKTWTWRILHCGIFVHEKLIRMGLGDGLCPRGCAQIETADHCLLQCTKPRRRWERLKMLIASTCGLQDPTLDFVRWLESACNHTTHSLPLMLLFIAHTRHAWRERCQEVFQRSASCLPVTRIIQEAADLANEIEKNGSNRTRKEATEAKTYLSSLLEMEKRNQMLFHTPRPRTQHFGNLSESTSSMSSTLLASNGRNLSRGSSSTGASVSAASDQECSVARTQTLRTPDSLEEELANLGFIG</sequence>
<dbReference type="AlphaFoldDB" id="A0ABD3I085"/>
<name>A0ABD3I085_9MARC</name>
<feature type="compositionally biased region" description="Low complexity" evidence="1">
    <location>
        <begin position="535"/>
        <end position="569"/>
    </location>
</feature>
<keyword evidence="3" id="KW-1185">Reference proteome</keyword>
<accession>A0ABD3I085</accession>
<dbReference type="PANTHER" id="PTHR33116:SF78">
    <property type="entry name" value="OS12G0587133 PROTEIN"/>
    <property type="match status" value="1"/>
</dbReference>
<reference evidence="2 3" key="1">
    <citation type="submission" date="2024-09" db="EMBL/GenBank/DDBJ databases">
        <title>Chromosome-scale assembly of Riccia sorocarpa.</title>
        <authorList>
            <person name="Paukszto L."/>
        </authorList>
    </citation>
    <scope>NUCLEOTIDE SEQUENCE [LARGE SCALE GENOMIC DNA]</scope>
    <source>
        <strain evidence="2">LP-2024</strain>
        <tissue evidence="2">Aerial parts of the thallus</tissue>
    </source>
</reference>
<protein>
    <recommendedName>
        <fullName evidence="4">Reverse transcriptase zinc-binding domain-containing protein</fullName>
    </recommendedName>
</protein>
<evidence type="ECO:0000313" key="3">
    <source>
        <dbReference type="Proteomes" id="UP001633002"/>
    </source>
</evidence>